<sequence>MKEFDLVSGLNFLLETLYYDAISTNNKILFDYDLSYPRVFVGEKERLIKTLEYSAKSLLYANTQSQIIISFKLTNYDRNRVFFRITINLNENKQSDNTLDKKNIQYLNKWIKYSDYEVIINNNKIILDIKLTLGSKRDSFYEFFHLNSHFEKSKKYHTLVAYENKDGFNILKNQLLSMDINIIQKNDYETFMKHMKDAIYKPNLIFLYQDFLTKKNIFEEIYKIQKIKNFSIIIICDNENKIDKKITKDSIILRQPYTYDSLIAILNLTQNKN</sequence>
<accession>A0AAX0LBS4</accession>
<reference evidence="1 2" key="1">
    <citation type="submission" date="2016-08" db="EMBL/GenBank/DDBJ databases">
        <title>Campylobacter species from sea mammals.</title>
        <authorList>
            <person name="Gilbert M.J."/>
            <person name="Byrne B.A."/>
            <person name="Zomer A.L."/>
            <person name="Wagenaar J.A."/>
        </authorList>
    </citation>
    <scope>NUCLEOTIDE SEQUENCE [LARGE SCALE GENOMIC DNA]</scope>
    <source>
        <strain evidence="1 2">1105248</strain>
    </source>
</reference>
<dbReference type="AlphaFoldDB" id="A0AAX0LBS4"/>
<gene>
    <name evidence="1" type="ORF">BFG04_01310</name>
</gene>
<evidence type="ECO:0000313" key="2">
    <source>
        <dbReference type="Proteomes" id="UP000189728"/>
    </source>
</evidence>
<dbReference type="EMBL" id="MCRK01000012">
    <property type="protein sequence ID" value="OPA81807.1"/>
    <property type="molecule type" value="Genomic_DNA"/>
</dbReference>
<comment type="caution">
    <text evidence="1">The sequence shown here is derived from an EMBL/GenBank/DDBJ whole genome shotgun (WGS) entry which is preliminary data.</text>
</comment>
<proteinExistence type="predicted"/>
<evidence type="ECO:0000313" key="1">
    <source>
        <dbReference type="EMBL" id="OPA81807.1"/>
    </source>
</evidence>
<organism evidence="1 2">
    <name type="scientific">Campylobacter pinnipediorum subsp. pinnipediorum</name>
    <dbReference type="NCBI Taxonomy" id="1660067"/>
    <lineage>
        <taxon>Bacteria</taxon>
        <taxon>Pseudomonadati</taxon>
        <taxon>Campylobacterota</taxon>
        <taxon>Epsilonproteobacteria</taxon>
        <taxon>Campylobacterales</taxon>
        <taxon>Campylobacteraceae</taxon>
        <taxon>Campylobacter</taxon>
    </lineage>
</organism>
<name>A0AAX0LBS4_9BACT</name>
<protein>
    <submittedName>
        <fullName evidence="1">Uncharacterized protein</fullName>
    </submittedName>
</protein>
<dbReference type="Proteomes" id="UP000189728">
    <property type="component" value="Unassembled WGS sequence"/>
</dbReference>
<dbReference type="RefSeq" id="WP_078397655.1">
    <property type="nucleotide sequence ID" value="NZ_MCRK01000012.1"/>
</dbReference>